<dbReference type="STRING" id="72664.V4L0E4"/>
<dbReference type="AlphaFoldDB" id="V4L0E4"/>
<feature type="domain" description="Embryo surrounding factor 1 brassicaceae" evidence="5">
    <location>
        <begin position="33"/>
        <end position="80"/>
    </location>
</feature>
<name>V4L0E4_EUTSA</name>
<evidence type="ECO:0000256" key="2">
    <source>
        <dbReference type="ARBA" id="ARBA00022729"/>
    </source>
</evidence>
<dbReference type="OMA" id="RDCWCCM"/>
<evidence type="ECO:0000256" key="3">
    <source>
        <dbReference type="ARBA" id="ARBA00023157"/>
    </source>
</evidence>
<accession>V4L0E4</accession>
<gene>
    <name evidence="6" type="ORF">EUTSA_v10009817mg</name>
</gene>
<evidence type="ECO:0000313" key="7">
    <source>
        <dbReference type="Proteomes" id="UP000030689"/>
    </source>
</evidence>
<feature type="chain" id="PRO_5004721381" description="Embryo surrounding factor 1 brassicaceae domain-containing protein" evidence="4">
    <location>
        <begin position="24"/>
        <end position="91"/>
    </location>
</feature>
<protein>
    <recommendedName>
        <fullName evidence="5">Embryo surrounding factor 1 brassicaceae domain-containing protein</fullName>
    </recommendedName>
</protein>
<feature type="signal peptide" evidence="4">
    <location>
        <begin position="1"/>
        <end position="23"/>
    </location>
</feature>
<dbReference type="GO" id="GO:0000578">
    <property type="term" value="P:embryonic axis specification"/>
    <property type="evidence" value="ECO:0007669"/>
    <property type="project" value="EnsemblPlants"/>
</dbReference>
<dbReference type="Gramene" id="ESQ35777">
    <property type="protein sequence ID" value="ESQ35777"/>
    <property type="gene ID" value="EUTSA_v10009817mg"/>
</dbReference>
<evidence type="ECO:0000256" key="1">
    <source>
        <dbReference type="ARBA" id="ARBA00010149"/>
    </source>
</evidence>
<comment type="similarity">
    <text evidence="1">Belongs to the MEG family.</text>
</comment>
<evidence type="ECO:0000313" key="6">
    <source>
        <dbReference type="EMBL" id="ESQ35777.1"/>
    </source>
</evidence>
<dbReference type="GO" id="GO:0010098">
    <property type="term" value="P:suspensor development"/>
    <property type="evidence" value="ECO:0007669"/>
    <property type="project" value="EnsemblPlants"/>
</dbReference>
<dbReference type="EMBL" id="KI517683">
    <property type="protein sequence ID" value="ESQ35777.1"/>
    <property type="molecule type" value="Genomic_DNA"/>
</dbReference>
<keyword evidence="3" id="KW-1015">Disulfide bond</keyword>
<keyword evidence="7" id="KW-1185">Reference proteome</keyword>
<dbReference type="Proteomes" id="UP000030689">
    <property type="component" value="Unassembled WGS sequence"/>
</dbReference>
<proteinExistence type="inferred from homology"/>
<sequence>MKSQTAFVCIFMLSLFALYQCMQMDVRDIESSSKLFIPNCVPAQCGEGFFQRDCWCCMKNRKLCWKNQQDCDSSSRCPPISLNFQKTNVQN</sequence>
<evidence type="ECO:0000256" key="4">
    <source>
        <dbReference type="SAM" id="SignalP"/>
    </source>
</evidence>
<reference evidence="6 7" key="1">
    <citation type="journal article" date="2013" name="Front. Plant Sci.">
        <title>The Reference Genome of the Halophytic Plant Eutrema salsugineum.</title>
        <authorList>
            <person name="Yang R."/>
            <person name="Jarvis D.E."/>
            <person name="Chen H."/>
            <person name="Beilstein M.A."/>
            <person name="Grimwood J."/>
            <person name="Jenkins J."/>
            <person name="Shu S."/>
            <person name="Prochnik S."/>
            <person name="Xin M."/>
            <person name="Ma C."/>
            <person name="Schmutz J."/>
            <person name="Wing R.A."/>
            <person name="Mitchell-Olds T."/>
            <person name="Schumaker K.S."/>
            <person name="Wang X."/>
        </authorList>
    </citation>
    <scope>NUCLEOTIDE SEQUENCE [LARGE SCALE GENOMIC DNA]</scope>
</reference>
<organism evidence="6 7">
    <name type="scientific">Eutrema salsugineum</name>
    <name type="common">Saltwater cress</name>
    <name type="synonym">Sisymbrium salsugineum</name>
    <dbReference type="NCBI Taxonomy" id="72664"/>
    <lineage>
        <taxon>Eukaryota</taxon>
        <taxon>Viridiplantae</taxon>
        <taxon>Streptophyta</taxon>
        <taxon>Embryophyta</taxon>
        <taxon>Tracheophyta</taxon>
        <taxon>Spermatophyta</taxon>
        <taxon>Magnoliopsida</taxon>
        <taxon>eudicotyledons</taxon>
        <taxon>Gunneridae</taxon>
        <taxon>Pentapetalae</taxon>
        <taxon>rosids</taxon>
        <taxon>malvids</taxon>
        <taxon>Brassicales</taxon>
        <taxon>Brassicaceae</taxon>
        <taxon>Eutremeae</taxon>
        <taxon>Eutrema</taxon>
    </lineage>
</organism>
<evidence type="ECO:0000259" key="5">
    <source>
        <dbReference type="Pfam" id="PF18209"/>
    </source>
</evidence>
<keyword evidence="2 4" id="KW-0732">Signal</keyword>
<dbReference type="KEGG" id="eus:EUTSA_v10009817mg"/>
<dbReference type="Pfam" id="PF18209">
    <property type="entry name" value="ESF1"/>
    <property type="match status" value="1"/>
</dbReference>
<dbReference type="InterPro" id="IPR041608">
    <property type="entry name" value="ESF1_brassicaceae"/>
</dbReference>